<evidence type="ECO:0000313" key="2">
    <source>
        <dbReference type="Proteomes" id="UP000012092"/>
    </source>
</evidence>
<dbReference type="EMBL" id="AHNZ02000449">
    <property type="protein sequence ID" value="EMO05412.1"/>
    <property type="molecule type" value="Genomic_DNA"/>
</dbReference>
<accession>M6RB92</accession>
<evidence type="ECO:0000313" key="1">
    <source>
        <dbReference type="EMBL" id="EMO05412.1"/>
    </source>
</evidence>
<name>M6RB92_LEPIR</name>
<reference evidence="1 2" key="1">
    <citation type="submission" date="2013-01" db="EMBL/GenBank/DDBJ databases">
        <authorList>
            <person name="Harkins D.M."/>
            <person name="Durkin A.S."/>
            <person name="Brinkac L.M."/>
            <person name="Haft D.H."/>
            <person name="Selengut J.D."/>
            <person name="Sanka R."/>
            <person name="DePew J."/>
            <person name="Purushe J."/>
            <person name="Picardeau M."/>
            <person name="Werts C."/>
            <person name="Goarant C."/>
            <person name="Vinetz J.M."/>
            <person name="Sutton G.G."/>
            <person name="Nierman W.C."/>
            <person name="Fouts D.E."/>
        </authorList>
    </citation>
    <scope>NUCLEOTIDE SEQUENCE [LARGE SCALE GENOMIC DNA]</scope>
    <source>
        <strain evidence="1 2">Verdun HP</strain>
    </source>
</reference>
<dbReference type="Proteomes" id="UP000012092">
    <property type="component" value="Unassembled WGS sequence"/>
</dbReference>
<comment type="caution">
    <text evidence="1">The sequence shown here is derived from an EMBL/GenBank/DDBJ whole genome shotgun (WGS) entry which is preliminary data.</text>
</comment>
<sequence>MLIAENRTFKTIETQSIRSPERLRKRKTMNGKKFWFVLTL</sequence>
<organism evidence="1 2">
    <name type="scientific">Leptospira interrogans serovar Icterohaemorrhagiae str. Verdun HP</name>
    <dbReference type="NCBI Taxonomy" id="1049910"/>
    <lineage>
        <taxon>Bacteria</taxon>
        <taxon>Pseudomonadati</taxon>
        <taxon>Spirochaetota</taxon>
        <taxon>Spirochaetia</taxon>
        <taxon>Leptospirales</taxon>
        <taxon>Leptospiraceae</taxon>
        <taxon>Leptospira</taxon>
    </lineage>
</organism>
<protein>
    <submittedName>
        <fullName evidence="1">Uncharacterized protein</fullName>
    </submittedName>
</protein>
<gene>
    <name evidence="1" type="ORF">LEP1GSC116_1609</name>
</gene>
<proteinExistence type="predicted"/>
<dbReference type="AlphaFoldDB" id="M6RB92"/>
<feature type="non-terminal residue" evidence="1">
    <location>
        <position position="40"/>
    </location>
</feature>